<proteinExistence type="predicted"/>
<keyword evidence="3" id="KW-1185">Reference proteome</keyword>
<evidence type="ECO:0000313" key="2">
    <source>
        <dbReference type="EMBL" id="GJU07142.1"/>
    </source>
</evidence>
<comment type="caution">
    <text evidence="2">The sequence shown here is derived from an EMBL/GenBank/DDBJ whole genome shotgun (WGS) entry which is preliminary data.</text>
</comment>
<reference evidence="2" key="1">
    <citation type="journal article" date="2022" name="Int. J. Mol. Sci.">
        <title>Draft Genome of Tanacetum Coccineum: Genomic Comparison of Closely Related Tanacetum-Family Plants.</title>
        <authorList>
            <person name="Yamashiro T."/>
            <person name="Shiraishi A."/>
            <person name="Nakayama K."/>
            <person name="Satake H."/>
        </authorList>
    </citation>
    <scope>NUCLEOTIDE SEQUENCE</scope>
</reference>
<accession>A0ABQ5J6J4</accession>
<dbReference type="Proteomes" id="UP001151760">
    <property type="component" value="Unassembled WGS sequence"/>
</dbReference>
<feature type="region of interest" description="Disordered" evidence="1">
    <location>
        <begin position="12"/>
        <end position="39"/>
    </location>
</feature>
<evidence type="ECO:0000313" key="3">
    <source>
        <dbReference type="Proteomes" id="UP001151760"/>
    </source>
</evidence>
<name>A0ABQ5J6J4_9ASTR</name>
<gene>
    <name evidence="2" type="ORF">Tco_1123572</name>
</gene>
<dbReference type="EMBL" id="BQNB010021509">
    <property type="protein sequence ID" value="GJU07142.1"/>
    <property type="molecule type" value="Genomic_DNA"/>
</dbReference>
<sequence length="159" mass="16687">MGGFGPMQVWGQRGSVSGSGGGGDKVPHAGRWVGGDGGGRARSRSIVLVVGHAKLMDARCLNCRRGGGGEWGVPYAMALCADHQGQWGRSVGVTGWGGGVALLLGNQINNGRPVIQIIQSIKVHQGDVKEVQVGRFQTNQDVDVDEDQAHKGRQSRLHG</sequence>
<reference evidence="2" key="2">
    <citation type="submission" date="2022-01" db="EMBL/GenBank/DDBJ databases">
        <authorList>
            <person name="Yamashiro T."/>
            <person name="Shiraishi A."/>
            <person name="Satake H."/>
            <person name="Nakayama K."/>
        </authorList>
    </citation>
    <scope>NUCLEOTIDE SEQUENCE</scope>
</reference>
<evidence type="ECO:0000256" key="1">
    <source>
        <dbReference type="SAM" id="MobiDB-lite"/>
    </source>
</evidence>
<organism evidence="2 3">
    <name type="scientific">Tanacetum coccineum</name>
    <dbReference type="NCBI Taxonomy" id="301880"/>
    <lineage>
        <taxon>Eukaryota</taxon>
        <taxon>Viridiplantae</taxon>
        <taxon>Streptophyta</taxon>
        <taxon>Embryophyta</taxon>
        <taxon>Tracheophyta</taxon>
        <taxon>Spermatophyta</taxon>
        <taxon>Magnoliopsida</taxon>
        <taxon>eudicotyledons</taxon>
        <taxon>Gunneridae</taxon>
        <taxon>Pentapetalae</taxon>
        <taxon>asterids</taxon>
        <taxon>campanulids</taxon>
        <taxon>Asterales</taxon>
        <taxon>Asteraceae</taxon>
        <taxon>Asteroideae</taxon>
        <taxon>Anthemideae</taxon>
        <taxon>Anthemidinae</taxon>
        <taxon>Tanacetum</taxon>
    </lineage>
</organism>
<protein>
    <submittedName>
        <fullName evidence="2">Uncharacterized protein</fullName>
    </submittedName>
</protein>